<dbReference type="Proteomes" id="UP000443353">
    <property type="component" value="Unassembled WGS sequence"/>
</dbReference>
<dbReference type="SUPFAM" id="SSF56176">
    <property type="entry name" value="FAD-binding/transporter-associated domain-like"/>
    <property type="match status" value="1"/>
</dbReference>
<evidence type="ECO:0000259" key="11">
    <source>
        <dbReference type="PROSITE" id="PS51371"/>
    </source>
</evidence>
<keyword evidence="6 8" id="KW-0129">CBS domain</keyword>
<evidence type="ECO:0000256" key="3">
    <source>
        <dbReference type="ARBA" id="ARBA00022692"/>
    </source>
</evidence>
<feature type="transmembrane region" description="Helical" evidence="10">
    <location>
        <begin position="6"/>
        <end position="25"/>
    </location>
</feature>
<dbReference type="InterPro" id="IPR005170">
    <property type="entry name" value="Transptr-assoc_dom"/>
</dbReference>
<dbReference type="AlphaFoldDB" id="A0A7X3G525"/>
<evidence type="ECO:0000313" key="14">
    <source>
        <dbReference type="Proteomes" id="UP000443353"/>
    </source>
</evidence>
<organism evidence="13 14">
    <name type="scientific">Massilia cellulosiltytica</name>
    <dbReference type="NCBI Taxonomy" id="2683234"/>
    <lineage>
        <taxon>Bacteria</taxon>
        <taxon>Pseudomonadati</taxon>
        <taxon>Pseudomonadota</taxon>
        <taxon>Betaproteobacteria</taxon>
        <taxon>Burkholderiales</taxon>
        <taxon>Oxalobacteraceae</taxon>
        <taxon>Telluria group</taxon>
        <taxon>Massilia</taxon>
    </lineage>
</organism>
<dbReference type="InterPro" id="IPR036318">
    <property type="entry name" value="FAD-bd_PCMH-like_sf"/>
</dbReference>
<evidence type="ECO:0000256" key="5">
    <source>
        <dbReference type="ARBA" id="ARBA00022989"/>
    </source>
</evidence>
<feature type="transmembrane region" description="Helical" evidence="10">
    <location>
        <begin position="95"/>
        <end position="116"/>
    </location>
</feature>
<dbReference type="PROSITE" id="PS51371">
    <property type="entry name" value="CBS"/>
    <property type="match status" value="2"/>
</dbReference>
<dbReference type="GO" id="GO:0050660">
    <property type="term" value="F:flavin adenine dinucleotide binding"/>
    <property type="evidence" value="ECO:0007669"/>
    <property type="project" value="InterPro"/>
</dbReference>
<keyword evidence="4" id="KW-0677">Repeat</keyword>
<name>A0A7X3G525_9BURK</name>
<gene>
    <name evidence="13" type="ORF">GPY61_27005</name>
</gene>
<dbReference type="InterPro" id="IPR002550">
    <property type="entry name" value="CNNM"/>
</dbReference>
<dbReference type="Gene3D" id="3.30.465.10">
    <property type="match status" value="1"/>
</dbReference>
<keyword evidence="7 9" id="KW-0472">Membrane</keyword>
<evidence type="ECO:0000256" key="4">
    <source>
        <dbReference type="ARBA" id="ARBA00022737"/>
    </source>
</evidence>
<evidence type="ECO:0000256" key="6">
    <source>
        <dbReference type="ARBA" id="ARBA00023122"/>
    </source>
</evidence>
<dbReference type="InterPro" id="IPR046342">
    <property type="entry name" value="CBS_dom_sf"/>
</dbReference>
<dbReference type="RefSeq" id="WP_160410398.1">
    <property type="nucleotide sequence ID" value="NZ_WSES01000009.1"/>
</dbReference>
<dbReference type="Pfam" id="PF03471">
    <property type="entry name" value="CorC_HlyC"/>
    <property type="match status" value="1"/>
</dbReference>
<dbReference type="SUPFAM" id="SSF54631">
    <property type="entry name" value="CBS-domain pair"/>
    <property type="match status" value="1"/>
</dbReference>
<evidence type="ECO:0000259" key="12">
    <source>
        <dbReference type="PROSITE" id="PS51846"/>
    </source>
</evidence>
<feature type="domain" description="CBS" evidence="11">
    <location>
        <begin position="283"/>
        <end position="340"/>
    </location>
</feature>
<reference evidence="13 14" key="1">
    <citation type="submission" date="2019-12" db="EMBL/GenBank/DDBJ databases">
        <authorList>
            <person name="Li C."/>
            <person name="Zhao J."/>
        </authorList>
    </citation>
    <scope>NUCLEOTIDE SEQUENCE [LARGE SCALE GENOMIC DNA]</scope>
    <source>
        <strain evidence="13 14">NEAU-DD11</strain>
    </source>
</reference>
<dbReference type="CDD" id="cd04590">
    <property type="entry name" value="CBS_pair_CorC_HlyC_assoc"/>
    <property type="match status" value="1"/>
</dbReference>
<feature type="domain" description="CBS" evidence="11">
    <location>
        <begin position="216"/>
        <end position="275"/>
    </location>
</feature>
<dbReference type="InterPro" id="IPR000644">
    <property type="entry name" value="CBS_dom"/>
</dbReference>
<dbReference type="Gene3D" id="3.10.580.10">
    <property type="entry name" value="CBS-domain"/>
    <property type="match status" value="1"/>
</dbReference>
<dbReference type="PANTHER" id="PTHR43099">
    <property type="entry name" value="UPF0053 PROTEIN YRKA"/>
    <property type="match status" value="1"/>
</dbReference>
<evidence type="ECO:0000256" key="8">
    <source>
        <dbReference type="PROSITE-ProRule" id="PRU00703"/>
    </source>
</evidence>
<evidence type="ECO:0000256" key="9">
    <source>
        <dbReference type="PROSITE-ProRule" id="PRU01193"/>
    </source>
</evidence>
<keyword evidence="5 9" id="KW-1133">Transmembrane helix</keyword>
<evidence type="ECO:0000256" key="7">
    <source>
        <dbReference type="ARBA" id="ARBA00023136"/>
    </source>
</evidence>
<comment type="caution">
    <text evidence="13">The sequence shown here is derived from an EMBL/GenBank/DDBJ whole genome shotgun (WGS) entry which is preliminary data.</text>
</comment>
<evidence type="ECO:0000256" key="1">
    <source>
        <dbReference type="ARBA" id="ARBA00004651"/>
    </source>
</evidence>
<keyword evidence="2" id="KW-1003">Cell membrane</keyword>
<accession>A0A7X3G525</accession>
<evidence type="ECO:0000256" key="2">
    <source>
        <dbReference type="ARBA" id="ARBA00022475"/>
    </source>
</evidence>
<protein>
    <submittedName>
        <fullName evidence="13">DUF21 domain-containing protein</fullName>
    </submittedName>
</protein>
<dbReference type="InterPro" id="IPR016169">
    <property type="entry name" value="FAD-bd_PCMH_sub2"/>
</dbReference>
<feature type="domain" description="CNNM transmembrane" evidence="12">
    <location>
        <begin position="1"/>
        <end position="197"/>
    </location>
</feature>
<keyword evidence="14" id="KW-1185">Reference proteome</keyword>
<dbReference type="Pfam" id="PF01595">
    <property type="entry name" value="CNNM"/>
    <property type="match status" value="1"/>
</dbReference>
<sequence>MVDIVIILALILLNGVFSMSELAVVSAKRLRLEKMADEGRRGAGTALDLHDDPSRFLSTVQVGITLIGIFNGAFGEASLTARLTPALAGMGVPDGHARLVALAIVVAGITFFSIVLGELVPKRIAILYPETMAAMIARPLQFMARLAHPFVRLLALTTDGIMRLLGMHHHKDETPTEEDVTGMIKESTDAGVFEKAEYDIAARALRLDDWHLRALMTPRVDLEFLDLDQPLDRNLARIAESPYSRFPVYRGDRSQVLGIVRARNLFGQAIRTQSLAGIDIEAALETILYLPESSSAIDLLEQLKQHRAELAMIVDEYGDIQGMITLTDVMSALVGDVTPSSDHGQPDAVRRDDGSWYVDGGMVLDRFRYLTGADIDFPDEDSGAYHTLAGFMLYQLAVIPRAGDRLDWEGWRFEVVDMDGNRIDRLLALRLPGPLART</sequence>
<proteinExistence type="predicted"/>
<evidence type="ECO:0000313" key="13">
    <source>
        <dbReference type="EMBL" id="MVW63580.1"/>
    </source>
</evidence>
<comment type="subcellular location">
    <subcellularLocation>
        <location evidence="1">Cell membrane</location>
        <topology evidence="1">Multi-pass membrane protein</topology>
    </subcellularLocation>
</comment>
<dbReference type="PANTHER" id="PTHR43099:SF5">
    <property type="entry name" value="HLYC_CORC FAMILY TRANSPORTER"/>
    <property type="match status" value="1"/>
</dbReference>
<dbReference type="InterPro" id="IPR044751">
    <property type="entry name" value="Ion_transp-like_CBS"/>
</dbReference>
<dbReference type="GO" id="GO:0005886">
    <property type="term" value="C:plasma membrane"/>
    <property type="evidence" value="ECO:0007669"/>
    <property type="project" value="UniProtKB-SubCell"/>
</dbReference>
<dbReference type="Pfam" id="PF00571">
    <property type="entry name" value="CBS"/>
    <property type="match status" value="2"/>
</dbReference>
<dbReference type="EMBL" id="WSES01000009">
    <property type="protein sequence ID" value="MVW63580.1"/>
    <property type="molecule type" value="Genomic_DNA"/>
</dbReference>
<dbReference type="InterPro" id="IPR051676">
    <property type="entry name" value="UPF0053_domain"/>
</dbReference>
<dbReference type="SMART" id="SM01091">
    <property type="entry name" value="CorC_HlyC"/>
    <property type="match status" value="1"/>
</dbReference>
<keyword evidence="3 9" id="KW-0812">Transmembrane</keyword>
<evidence type="ECO:0000256" key="10">
    <source>
        <dbReference type="SAM" id="Phobius"/>
    </source>
</evidence>
<dbReference type="PROSITE" id="PS51846">
    <property type="entry name" value="CNNM"/>
    <property type="match status" value="1"/>
</dbReference>